<dbReference type="Gene3D" id="3.40.630.30">
    <property type="match status" value="2"/>
</dbReference>
<sequence>MQIRKATDQDEEEWNRYVLDHPDSLAYHQFAWKKAVTEAYRFKSCYLIAEEDEQICGVLPMIILKCPFCGCNYVSLPYCDVGGCLVDSAEIETLLIHKAKELGIEDGISGIEYRTGQHRTSVEDVTDGDQKVRMVLELPTSSEIYLSSLKSKLRSQIKKPLKDGLTAKLGGLELVSDFYQIFSENMRDLGSPVHSLKWIKAIVRNYANSAQIGLVFTPDGELAAGGIILMHRETVSIPWASSLRRYNSQNANVLLYWNFLSFAADHGYKIFDFGRSTIGEGTYRFKKQWGATPRPLLWSDLLADKEELIPFKPSKLRMISERIWMKMPLFWCNSLGPLIRRYISL</sequence>
<dbReference type="InterPro" id="IPR038740">
    <property type="entry name" value="BioF2-like_GNAT_dom"/>
</dbReference>
<evidence type="ECO:0000313" key="3">
    <source>
        <dbReference type="Proteomes" id="UP000199409"/>
    </source>
</evidence>
<dbReference type="Proteomes" id="UP000199409">
    <property type="component" value="Unassembled WGS sequence"/>
</dbReference>
<dbReference type="OrthoDB" id="9773932at2"/>
<protein>
    <submittedName>
        <fullName evidence="2">FemAB-related protein, PEP-CTERM system-associated</fullName>
    </submittedName>
</protein>
<dbReference type="InterPro" id="IPR016181">
    <property type="entry name" value="Acyl_CoA_acyltransferase"/>
</dbReference>
<reference evidence="2 3" key="1">
    <citation type="submission" date="2016-10" db="EMBL/GenBank/DDBJ databases">
        <authorList>
            <person name="de Groot N.N."/>
        </authorList>
    </citation>
    <scope>NUCLEOTIDE SEQUENCE [LARGE SCALE GENOMIC DNA]</scope>
    <source>
        <strain evidence="2 3">DSM 7343</strain>
    </source>
</reference>
<gene>
    <name evidence="2" type="ORF">SAMN05660420_02088</name>
</gene>
<keyword evidence="3" id="KW-1185">Reference proteome</keyword>
<dbReference type="PANTHER" id="PTHR36174:SF1">
    <property type="entry name" value="LIPID II:GLYCINE GLYCYLTRANSFERASE"/>
    <property type="match status" value="1"/>
</dbReference>
<name>A0A1H4B989_9BACT</name>
<evidence type="ECO:0000259" key="1">
    <source>
        <dbReference type="Pfam" id="PF13480"/>
    </source>
</evidence>
<dbReference type="InterPro" id="IPR050644">
    <property type="entry name" value="PG_Glycine_Bridge_Synth"/>
</dbReference>
<organism evidence="2 3">
    <name type="scientific">Desulfuromusa kysingii</name>
    <dbReference type="NCBI Taxonomy" id="37625"/>
    <lineage>
        <taxon>Bacteria</taxon>
        <taxon>Pseudomonadati</taxon>
        <taxon>Thermodesulfobacteriota</taxon>
        <taxon>Desulfuromonadia</taxon>
        <taxon>Desulfuromonadales</taxon>
        <taxon>Geopsychrobacteraceae</taxon>
        <taxon>Desulfuromusa</taxon>
    </lineage>
</organism>
<dbReference type="AlphaFoldDB" id="A0A1H4B989"/>
<dbReference type="PANTHER" id="PTHR36174">
    <property type="entry name" value="LIPID II:GLYCINE GLYCYLTRANSFERASE"/>
    <property type="match status" value="1"/>
</dbReference>
<dbReference type="Pfam" id="PF13480">
    <property type="entry name" value="Acetyltransf_6"/>
    <property type="match status" value="1"/>
</dbReference>
<proteinExistence type="predicted"/>
<dbReference type="STRING" id="37625.SAMN05660420_02088"/>
<dbReference type="InterPro" id="IPR017469">
    <property type="entry name" value="PEP-CTERM_FemAB-rel"/>
</dbReference>
<evidence type="ECO:0000313" key="2">
    <source>
        <dbReference type="EMBL" id="SEA44733.1"/>
    </source>
</evidence>
<accession>A0A1H4B989</accession>
<dbReference type="NCBIfam" id="TIGR03019">
    <property type="entry name" value="pepcterm_femAB"/>
    <property type="match status" value="1"/>
</dbReference>
<dbReference type="EMBL" id="FNQN01000006">
    <property type="protein sequence ID" value="SEA44733.1"/>
    <property type="molecule type" value="Genomic_DNA"/>
</dbReference>
<dbReference type="SUPFAM" id="SSF55729">
    <property type="entry name" value="Acyl-CoA N-acyltransferases (Nat)"/>
    <property type="match status" value="1"/>
</dbReference>
<feature type="domain" description="BioF2-like acetyltransferase" evidence="1">
    <location>
        <begin position="151"/>
        <end position="287"/>
    </location>
</feature>
<dbReference type="RefSeq" id="WP_092347878.1">
    <property type="nucleotide sequence ID" value="NZ_FNQN01000006.1"/>
</dbReference>